<accession>A0A238Y4X0</accession>
<dbReference type="AlphaFoldDB" id="A0A238Y4X0"/>
<keyword evidence="4" id="KW-0119">Carbohydrate metabolism</keyword>
<organism evidence="8 9">
    <name type="scientific">Lutibacter agarilyticus</name>
    <dbReference type="NCBI Taxonomy" id="1109740"/>
    <lineage>
        <taxon>Bacteria</taxon>
        <taxon>Pseudomonadati</taxon>
        <taxon>Bacteroidota</taxon>
        <taxon>Flavobacteriia</taxon>
        <taxon>Flavobacteriales</taxon>
        <taxon>Flavobacteriaceae</taxon>
        <taxon>Lutibacter</taxon>
    </lineage>
</organism>
<sequence length="318" mass="36419">MKISKKSVLGLLLTLVTIVGVSKIVSKSLDNKQIEEPLMEPKLVITNPLIPEPGMSDPHMLVVDDVCYVFTGHDIGFGISDWVMPDWRIYKSMDMKTWEHVGTISPEDNYMGKGNTSCWAGDIVERNGKYYWYFSNHHDNAGVMVADKPEGPYKDALGKPLVDSFDPTIFVDDDNTPYIIYGRTNYKIARLKESMIELDEEPKTIVINKTTYFPDMDKNSLHKYNGIYYLSCSGYYATSKNLYGPYETQGLVGEGWELDTPYGHGDFFVWKGDWYHVWCHYKDRTKDRIRDCFIAPVIYGKNGEMKDDLSQLEAALTK</sequence>
<reference evidence="8 9" key="1">
    <citation type="submission" date="2017-06" db="EMBL/GenBank/DDBJ databases">
        <authorList>
            <person name="Kim H.J."/>
            <person name="Triplett B.A."/>
        </authorList>
    </citation>
    <scope>NUCLEOTIDE SEQUENCE [LARGE SCALE GENOMIC DNA]</scope>
    <source>
        <strain evidence="8 9">DSM 29150</strain>
    </source>
</reference>
<evidence type="ECO:0000256" key="4">
    <source>
        <dbReference type="ARBA" id="ARBA00023277"/>
    </source>
</evidence>
<evidence type="ECO:0000256" key="7">
    <source>
        <dbReference type="RuleBase" id="RU361187"/>
    </source>
</evidence>
<evidence type="ECO:0000256" key="5">
    <source>
        <dbReference type="ARBA" id="ARBA00023295"/>
    </source>
</evidence>
<feature type="site" description="Important for catalytic activity, responsible for pKa modulation of the active site Glu and correct orientation of both the proton donor and substrate" evidence="6">
    <location>
        <position position="166"/>
    </location>
</feature>
<dbReference type="PANTHER" id="PTHR43772:SF2">
    <property type="entry name" value="PUTATIVE (AFU_ORTHOLOGUE AFUA_2G04480)-RELATED"/>
    <property type="match status" value="1"/>
</dbReference>
<comment type="similarity">
    <text evidence="1 7">Belongs to the glycosyl hydrolase 43 family.</text>
</comment>
<proteinExistence type="inferred from homology"/>
<evidence type="ECO:0000256" key="3">
    <source>
        <dbReference type="ARBA" id="ARBA00022801"/>
    </source>
</evidence>
<name>A0A238Y4X0_9FLAO</name>
<evidence type="ECO:0000256" key="1">
    <source>
        <dbReference type="ARBA" id="ARBA00009865"/>
    </source>
</evidence>
<dbReference type="InterPro" id="IPR023296">
    <property type="entry name" value="Glyco_hydro_beta-prop_sf"/>
</dbReference>
<dbReference type="CDD" id="cd08990">
    <property type="entry name" value="GH43_AXH_like"/>
    <property type="match status" value="1"/>
</dbReference>
<dbReference type="GO" id="GO:0004553">
    <property type="term" value="F:hydrolase activity, hydrolyzing O-glycosyl compounds"/>
    <property type="evidence" value="ECO:0007669"/>
    <property type="project" value="InterPro"/>
</dbReference>
<gene>
    <name evidence="8" type="ORF">SAMN06265371_10829</name>
</gene>
<evidence type="ECO:0000256" key="2">
    <source>
        <dbReference type="ARBA" id="ARBA00022651"/>
    </source>
</evidence>
<keyword evidence="5 7" id="KW-0326">Glycosidase</keyword>
<dbReference type="InterPro" id="IPR006710">
    <property type="entry name" value="Glyco_hydro_43"/>
</dbReference>
<keyword evidence="3 7" id="KW-0378">Hydrolase</keyword>
<dbReference type="PANTHER" id="PTHR43772">
    <property type="entry name" value="ENDO-1,4-BETA-XYLANASE"/>
    <property type="match status" value="1"/>
</dbReference>
<dbReference type="Gene3D" id="2.115.10.20">
    <property type="entry name" value="Glycosyl hydrolase domain, family 43"/>
    <property type="match status" value="1"/>
</dbReference>
<dbReference type="GO" id="GO:0045493">
    <property type="term" value="P:xylan catabolic process"/>
    <property type="evidence" value="ECO:0007669"/>
    <property type="project" value="UniProtKB-KW"/>
</dbReference>
<keyword evidence="2" id="KW-0858">Xylan degradation</keyword>
<protein>
    <submittedName>
        <fullName evidence="8">Glycosyl hydrolases family 43</fullName>
    </submittedName>
</protein>
<keyword evidence="2" id="KW-0624">Polysaccharide degradation</keyword>
<dbReference type="Proteomes" id="UP000198384">
    <property type="component" value="Unassembled WGS sequence"/>
</dbReference>
<evidence type="ECO:0000313" key="8">
    <source>
        <dbReference type="EMBL" id="SNR66070.1"/>
    </source>
</evidence>
<dbReference type="SUPFAM" id="SSF75005">
    <property type="entry name" value="Arabinanase/levansucrase/invertase"/>
    <property type="match status" value="1"/>
</dbReference>
<evidence type="ECO:0000313" key="9">
    <source>
        <dbReference type="Proteomes" id="UP000198384"/>
    </source>
</evidence>
<keyword evidence="9" id="KW-1185">Reference proteome</keyword>
<evidence type="ECO:0000256" key="6">
    <source>
        <dbReference type="PIRSR" id="PIRSR606710-2"/>
    </source>
</evidence>
<dbReference type="EMBL" id="FZNT01000008">
    <property type="protein sequence ID" value="SNR66070.1"/>
    <property type="molecule type" value="Genomic_DNA"/>
</dbReference>
<dbReference type="Pfam" id="PF04616">
    <property type="entry name" value="Glyco_hydro_43"/>
    <property type="match status" value="1"/>
</dbReference>
<dbReference type="RefSeq" id="WP_089382244.1">
    <property type="nucleotide sequence ID" value="NZ_FZNT01000008.1"/>
</dbReference>
<dbReference type="OrthoDB" id="9763933at2"/>
<dbReference type="InterPro" id="IPR052176">
    <property type="entry name" value="Glycosyl_Hydrlase_43_Enz"/>
</dbReference>